<dbReference type="InterPro" id="IPR007695">
    <property type="entry name" value="DNA_mismatch_repair_MutS-lik_N"/>
</dbReference>
<feature type="compositionally biased region" description="Low complexity" evidence="2">
    <location>
        <begin position="117"/>
        <end position="127"/>
    </location>
</feature>
<dbReference type="Gene3D" id="3.30.420.110">
    <property type="entry name" value="MutS, connector domain"/>
    <property type="match status" value="1"/>
</dbReference>
<gene>
    <name evidence="5" type="primary">MSH7</name>
    <name evidence="5" type="ORF">QJS10_CPA10g00529</name>
</gene>
<evidence type="ECO:0000259" key="4">
    <source>
        <dbReference type="Pfam" id="PF05188"/>
    </source>
</evidence>
<dbReference type="PANTHER" id="PTHR11361:SF148">
    <property type="entry name" value="DNA MISMATCH REPAIR PROTEIN MSH6"/>
    <property type="match status" value="1"/>
</dbReference>
<proteinExistence type="inferred from homology"/>
<feature type="region of interest" description="Disordered" evidence="2">
    <location>
        <begin position="1"/>
        <end position="131"/>
    </location>
</feature>
<keyword evidence="6" id="KW-1185">Reference proteome</keyword>
<feature type="region of interest" description="Disordered" evidence="2">
    <location>
        <begin position="197"/>
        <end position="219"/>
    </location>
</feature>
<feature type="domain" description="DNA mismatch repair protein MutS-like N-terminal" evidence="3">
    <location>
        <begin position="284"/>
        <end position="378"/>
    </location>
</feature>
<dbReference type="GO" id="GO:0006298">
    <property type="term" value="P:mismatch repair"/>
    <property type="evidence" value="ECO:0007669"/>
    <property type="project" value="InterPro"/>
</dbReference>
<dbReference type="GO" id="GO:0032301">
    <property type="term" value="C:MutSalpha complex"/>
    <property type="evidence" value="ECO:0007669"/>
    <property type="project" value="TreeGrafter"/>
</dbReference>
<dbReference type="Pfam" id="PF01624">
    <property type="entry name" value="MutS_I"/>
    <property type="match status" value="1"/>
</dbReference>
<reference evidence="5" key="1">
    <citation type="journal article" date="2023" name="Nat. Commun.">
        <title>Diploid and tetraploid genomes of Acorus and the evolution of monocots.</title>
        <authorList>
            <person name="Ma L."/>
            <person name="Liu K.W."/>
            <person name="Li Z."/>
            <person name="Hsiao Y.Y."/>
            <person name="Qi Y."/>
            <person name="Fu T."/>
            <person name="Tang G.D."/>
            <person name="Zhang D."/>
            <person name="Sun W.H."/>
            <person name="Liu D.K."/>
            <person name="Li Y."/>
            <person name="Chen G.Z."/>
            <person name="Liu X.D."/>
            <person name="Liao X.Y."/>
            <person name="Jiang Y.T."/>
            <person name="Yu X."/>
            <person name="Hao Y."/>
            <person name="Huang J."/>
            <person name="Zhao X.W."/>
            <person name="Ke S."/>
            <person name="Chen Y.Y."/>
            <person name="Wu W.L."/>
            <person name="Hsu J.L."/>
            <person name="Lin Y.F."/>
            <person name="Huang M.D."/>
            <person name="Li C.Y."/>
            <person name="Huang L."/>
            <person name="Wang Z.W."/>
            <person name="Zhao X."/>
            <person name="Zhong W.Y."/>
            <person name="Peng D.H."/>
            <person name="Ahmad S."/>
            <person name="Lan S."/>
            <person name="Zhang J.S."/>
            <person name="Tsai W.C."/>
            <person name="Van de Peer Y."/>
            <person name="Liu Z.J."/>
        </authorList>
    </citation>
    <scope>NUCLEOTIDE SEQUENCE</scope>
    <source>
        <strain evidence="5">CP</strain>
    </source>
</reference>
<evidence type="ECO:0000313" key="5">
    <source>
        <dbReference type="EMBL" id="KAK1306557.1"/>
    </source>
</evidence>
<name>A0AAV9DZX8_ACOCL</name>
<evidence type="ECO:0000256" key="1">
    <source>
        <dbReference type="ARBA" id="ARBA00006271"/>
    </source>
</evidence>
<sequence>MQRQKSILSFLKKPSPDNQSSSSAAAAASGGGSASYCDMLRRQRPPGLPAIPSAALDRPTVKESEPSDEIRGTDTPPEKPRRPVHLGGGGGCAERPRGDDSEISPFRSRSGAGGSFGSFNASEFGGSRAQPENGQCLNPTCLSGFRANDGCGGDRPISTILHKFVREADSVTPSKSSFFSSFGQAQSSMGPLIQQNSSAHASKKETLPPEHITGTDTPPEKIQRSIFSAKLTGSNDSSPDWSFSKIMDEVKEEADLEGTKKRLTMAVTSVFCCTSDNCFMSCTLVTEGKFYELYEIDAEIGHKELNWKITFSGVGKCRQVGISESGIDDAVEKLMDRGYKVGRMEQTETSNQAKARGSTAVIQRKLVHVFTPSTTVNSNVGPQAVHLLALKESNCWSEDGSIVYGFAFLDYAALKFWVGSICDDASCSALGTLLLQVSPREVVYESRGLSKEAHKVLQKSSSAGHGDCKFPSEP</sequence>
<evidence type="ECO:0000313" key="6">
    <source>
        <dbReference type="Proteomes" id="UP001180020"/>
    </source>
</evidence>
<comment type="caution">
    <text evidence="5">The sequence shown here is derived from an EMBL/GenBank/DDBJ whole genome shotgun (WGS) entry which is preliminary data.</text>
</comment>
<feature type="compositionally biased region" description="Basic and acidic residues" evidence="2">
    <location>
        <begin position="59"/>
        <end position="81"/>
    </location>
</feature>
<dbReference type="InterPro" id="IPR036678">
    <property type="entry name" value="MutS_con_dom_sf"/>
</dbReference>
<dbReference type="SUPFAM" id="SSF55271">
    <property type="entry name" value="DNA repair protein MutS, domain I"/>
    <property type="match status" value="1"/>
</dbReference>
<dbReference type="GO" id="GO:0005524">
    <property type="term" value="F:ATP binding"/>
    <property type="evidence" value="ECO:0007669"/>
    <property type="project" value="InterPro"/>
</dbReference>
<feature type="domain" description="DNA mismatch repair protein MutS connector" evidence="4">
    <location>
        <begin position="397"/>
        <end position="458"/>
    </location>
</feature>
<dbReference type="InterPro" id="IPR007860">
    <property type="entry name" value="DNA_mmatch_repair_MutS_con_dom"/>
</dbReference>
<evidence type="ECO:0000256" key="2">
    <source>
        <dbReference type="SAM" id="MobiDB-lite"/>
    </source>
</evidence>
<comment type="similarity">
    <text evidence="1">Belongs to the DNA mismatch repair MutS family.</text>
</comment>
<dbReference type="Gene3D" id="3.40.1170.10">
    <property type="entry name" value="DNA repair protein MutS, domain I"/>
    <property type="match status" value="1"/>
</dbReference>
<dbReference type="PANTHER" id="PTHR11361">
    <property type="entry name" value="DNA MISMATCH REPAIR PROTEIN MUTS FAMILY MEMBER"/>
    <property type="match status" value="1"/>
</dbReference>
<dbReference type="GO" id="GO:0140664">
    <property type="term" value="F:ATP-dependent DNA damage sensor activity"/>
    <property type="evidence" value="ECO:0007669"/>
    <property type="project" value="InterPro"/>
</dbReference>
<feature type="region of interest" description="Disordered" evidence="2">
    <location>
        <begin position="455"/>
        <end position="474"/>
    </location>
</feature>
<evidence type="ECO:0000259" key="3">
    <source>
        <dbReference type="Pfam" id="PF01624"/>
    </source>
</evidence>
<dbReference type="InterPro" id="IPR016151">
    <property type="entry name" value="DNA_mismatch_repair_MutS_N"/>
</dbReference>
<reference evidence="5" key="2">
    <citation type="submission" date="2023-06" db="EMBL/GenBank/DDBJ databases">
        <authorList>
            <person name="Ma L."/>
            <person name="Liu K.-W."/>
            <person name="Li Z."/>
            <person name="Hsiao Y.-Y."/>
            <person name="Qi Y."/>
            <person name="Fu T."/>
            <person name="Tang G."/>
            <person name="Zhang D."/>
            <person name="Sun W.-H."/>
            <person name="Liu D.-K."/>
            <person name="Li Y."/>
            <person name="Chen G.-Z."/>
            <person name="Liu X.-D."/>
            <person name="Liao X.-Y."/>
            <person name="Jiang Y.-T."/>
            <person name="Yu X."/>
            <person name="Hao Y."/>
            <person name="Huang J."/>
            <person name="Zhao X.-W."/>
            <person name="Ke S."/>
            <person name="Chen Y.-Y."/>
            <person name="Wu W.-L."/>
            <person name="Hsu J.-L."/>
            <person name="Lin Y.-F."/>
            <person name="Huang M.-D."/>
            <person name="Li C.-Y."/>
            <person name="Huang L."/>
            <person name="Wang Z.-W."/>
            <person name="Zhao X."/>
            <person name="Zhong W.-Y."/>
            <person name="Peng D.-H."/>
            <person name="Ahmad S."/>
            <person name="Lan S."/>
            <person name="Zhang J.-S."/>
            <person name="Tsai W.-C."/>
            <person name="Van De Peer Y."/>
            <person name="Liu Z.-J."/>
        </authorList>
    </citation>
    <scope>NUCLEOTIDE SEQUENCE</scope>
    <source>
        <strain evidence="5">CP</strain>
        <tissue evidence="5">Leaves</tissue>
    </source>
</reference>
<dbReference type="GO" id="GO:0030983">
    <property type="term" value="F:mismatched DNA binding"/>
    <property type="evidence" value="ECO:0007669"/>
    <property type="project" value="InterPro"/>
</dbReference>
<protein>
    <submittedName>
        <fullName evidence="5">DNA mismatch repair protein MSH7</fullName>
    </submittedName>
</protein>
<dbReference type="Pfam" id="PF05188">
    <property type="entry name" value="MutS_II"/>
    <property type="match status" value="1"/>
</dbReference>
<dbReference type="EMBL" id="JAUJYO010000010">
    <property type="protein sequence ID" value="KAK1306557.1"/>
    <property type="molecule type" value="Genomic_DNA"/>
</dbReference>
<accession>A0AAV9DZX8</accession>
<dbReference type="InterPro" id="IPR045076">
    <property type="entry name" value="MutS"/>
</dbReference>
<organism evidence="5 6">
    <name type="scientific">Acorus calamus</name>
    <name type="common">Sweet flag</name>
    <dbReference type="NCBI Taxonomy" id="4465"/>
    <lineage>
        <taxon>Eukaryota</taxon>
        <taxon>Viridiplantae</taxon>
        <taxon>Streptophyta</taxon>
        <taxon>Embryophyta</taxon>
        <taxon>Tracheophyta</taxon>
        <taxon>Spermatophyta</taxon>
        <taxon>Magnoliopsida</taxon>
        <taxon>Liliopsida</taxon>
        <taxon>Acoraceae</taxon>
        <taxon>Acorus</taxon>
    </lineage>
</organism>
<dbReference type="AlphaFoldDB" id="A0AAV9DZX8"/>
<dbReference type="Proteomes" id="UP001180020">
    <property type="component" value="Unassembled WGS sequence"/>
</dbReference>